<dbReference type="SUPFAM" id="SSF52374">
    <property type="entry name" value="Nucleotidylyl transferase"/>
    <property type="match status" value="1"/>
</dbReference>
<comment type="catalytic activity">
    <reaction evidence="9 10">
        <text>1D-myo-inositol 2-amino-2-deoxy-alpha-D-glucopyranoside + L-cysteine + ATP = 1D-myo-inositol 2-(L-cysteinylamino)-2-deoxy-alpha-D-glucopyranoside + AMP + diphosphate + H(+)</text>
        <dbReference type="Rhea" id="RHEA:26176"/>
        <dbReference type="ChEBI" id="CHEBI:15378"/>
        <dbReference type="ChEBI" id="CHEBI:30616"/>
        <dbReference type="ChEBI" id="CHEBI:33019"/>
        <dbReference type="ChEBI" id="CHEBI:35235"/>
        <dbReference type="ChEBI" id="CHEBI:58886"/>
        <dbReference type="ChEBI" id="CHEBI:58887"/>
        <dbReference type="ChEBI" id="CHEBI:456215"/>
        <dbReference type="EC" id="6.3.1.13"/>
    </reaction>
</comment>
<dbReference type="GO" id="GO:0006423">
    <property type="term" value="P:cysteinyl-tRNA aminoacylation"/>
    <property type="evidence" value="ECO:0007669"/>
    <property type="project" value="TreeGrafter"/>
</dbReference>
<dbReference type="Pfam" id="PF01406">
    <property type="entry name" value="tRNA-synt_1e"/>
    <property type="match status" value="1"/>
</dbReference>
<keyword evidence="4 10" id="KW-0436">Ligase</keyword>
<dbReference type="InterPro" id="IPR024909">
    <property type="entry name" value="Cys-tRNA/MSH_ligase"/>
</dbReference>
<comment type="subunit">
    <text evidence="3 10">Monomer.</text>
</comment>
<evidence type="ECO:0000313" key="14">
    <source>
        <dbReference type="Proteomes" id="UP000288929"/>
    </source>
</evidence>
<dbReference type="EMBL" id="CP035299">
    <property type="protein sequence ID" value="QAU52373.1"/>
    <property type="molecule type" value="Genomic_DNA"/>
</dbReference>
<dbReference type="AlphaFoldDB" id="A0A410W8U0"/>
<feature type="binding site" evidence="10">
    <location>
        <position position="312"/>
    </location>
    <ligand>
        <name>Zn(2+)</name>
        <dbReference type="ChEBI" id="CHEBI:29105"/>
    </ligand>
</feature>
<dbReference type="Gene3D" id="3.40.50.620">
    <property type="entry name" value="HUPs"/>
    <property type="match status" value="1"/>
</dbReference>
<dbReference type="PANTHER" id="PTHR10890">
    <property type="entry name" value="CYSTEINYL-TRNA SYNTHETASE"/>
    <property type="match status" value="1"/>
</dbReference>
<feature type="binding site" evidence="10">
    <location>
        <position position="287"/>
    </location>
    <ligand>
        <name>Zn(2+)</name>
        <dbReference type="ChEBI" id="CHEBI:29105"/>
    </ligand>
</feature>
<evidence type="ECO:0000256" key="10">
    <source>
        <dbReference type="HAMAP-Rule" id="MF_01697"/>
    </source>
</evidence>
<name>A0A410W8U0_9CORY</name>
<dbReference type="PANTHER" id="PTHR10890:SF3">
    <property type="entry name" value="CYSTEINE--TRNA LIGASE, CYTOPLASMIC"/>
    <property type="match status" value="1"/>
</dbReference>
<keyword evidence="7 10" id="KW-0862">Zinc</keyword>
<dbReference type="Proteomes" id="UP000288929">
    <property type="component" value="Chromosome"/>
</dbReference>
<feature type="short sequence motif" description="'HIGH' region" evidence="10">
    <location>
        <begin position="102"/>
        <end position="112"/>
    </location>
</feature>
<evidence type="ECO:0000256" key="2">
    <source>
        <dbReference type="ARBA" id="ARBA00007723"/>
    </source>
</evidence>
<evidence type="ECO:0000256" key="3">
    <source>
        <dbReference type="ARBA" id="ARBA00011245"/>
    </source>
</evidence>
<feature type="short sequence motif" description="'ERGGDP' region" evidence="10">
    <location>
        <begin position="243"/>
        <end position="248"/>
    </location>
</feature>
<dbReference type="Gene3D" id="1.20.120.640">
    <property type="entry name" value="Anticodon-binding domain of a subclass of class I aminoacyl-tRNA synthetases"/>
    <property type="match status" value="1"/>
</dbReference>
<keyword evidence="6 10" id="KW-0547">Nucleotide-binding</keyword>
<proteinExistence type="inferred from homology"/>
<evidence type="ECO:0000256" key="1">
    <source>
        <dbReference type="ARBA" id="ARBA00003679"/>
    </source>
</evidence>
<dbReference type="EC" id="6.3.1.13" evidence="10"/>
<evidence type="ECO:0000256" key="7">
    <source>
        <dbReference type="ARBA" id="ARBA00022833"/>
    </source>
</evidence>
<feature type="binding site" evidence="10">
    <location>
        <position position="339"/>
    </location>
    <ligand>
        <name>L-cysteinyl-5'-AMP</name>
        <dbReference type="ChEBI" id="CHEBI:144924"/>
    </ligand>
</feature>
<organism evidence="13 14">
    <name type="scientific">Corynebacterium pelargi</name>
    <dbReference type="NCBI Taxonomy" id="1471400"/>
    <lineage>
        <taxon>Bacteria</taxon>
        <taxon>Bacillati</taxon>
        <taxon>Actinomycetota</taxon>
        <taxon>Actinomycetes</taxon>
        <taxon>Mycobacteriales</taxon>
        <taxon>Corynebacteriaceae</taxon>
        <taxon>Corynebacterium</taxon>
    </lineage>
</organism>
<evidence type="ECO:0000256" key="8">
    <source>
        <dbReference type="ARBA" id="ARBA00022840"/>
    </source>
</evidence>
<dbReference type="GO" id="GO:0035446">
    <property type="term" value="F:cysteine-glucosaminylinositol ligase activity"/>
    <property type="evidence" value="ECO:0007669"/>
    <property type="project" value="UniProtKB-UniRule"/>
</dbReference>
<dbReference type="PRINTS" id="PR00983">
    <property type="entry name" value="TRNASYNTHCYS"/>
</dbReference>
<evidence type="ECO:0000256" key="6">
    <source>
        <dbReference type="ARBA" id="ARBA00022741"/>
    </source>
</evidence>
<comment type="function">
    <text evidence="1 10">Catalyzes the ATP-dependent condensation of GlcN-Ins and L-cysteine to form L-Cys-GlcN-Ins.</text>
</comment>
<dbReference type="InterPro" id="IPR032678">
    <property type="entry name" value="tRNA-synt_1_cat_dom"/>
</dbReference>
<feature type="binding site" evidence="10">
    <location>
        <begin position="305"/>
        <end position="307"/>
    </location>
    <ligand>
        <name>L-cysteinyl-5'-AMP</name>
        <dbReference type="ChEBI" id="CHEBI:144924"/>
    </ligand>
</feature>
<dbReference type="GO" id="GO:0004817">
    <property type="term" value="F:cysteine-tRNA ligase activity"/>
    <property type="evidence" value="ECO:0007669"/>
    <property type="project" value="TreeGrafter"/>
</dbReference>
<keyword evidence="14" id="KW-1185">Reference proteome</keyword>
<feature type="domain" description="tRNA synthetases class I catalytic" evidence="12">
    <location>
        <begin position="89"/>
        <end position="393"/>
    </location>
</feature>
<evidence type="ECO:0000256" key="5">
    <source>
        <dbReference type="ARBA" id="ARBA00022723"/>
    </source>
</evidence>
<evidence type="ECO:0000256" key="4">
    <source>
        <dbReference type="ARBA" id="ARBA00022598"/>
    </source>
</evidence>
<dbReference type="CDD" id="cd00672">
    <property type="entry name" value="CysRS_core"/>
    <property type="match status" value="1"/>
</dbReference>
<dbReference type="GO" id="GO:0005524">
    <property type="term" value="F:ATP binding"/>
    <property type="evidence" value="ECO:0007669"/>
    <property type="project" value="UniProtKB-KW"/>
</dbReference>
<feature type="region of interest" description="Disordered" evidence="11">
    <location>
        <begin position="14"/>
        <end position="38"/>
    </location>
</feature>
<keyword evidence="5 10" id="KW-0479">Metal-binding</keyword>
<dbReference type="KEGG" id="cpeg:CPELA_05510"/>
<dbReference type="NCBIfam" id="TIGR03447">
    <property type="entry name" value="mycothiol_MshC"/>
    <property type="match status" value="1"/>
</dbReference>
<keyword evidence="8 10" id="KW-0067">ATP-binding</keyword>
<comment type="cofactor">
    <cofactor evidence="10">
        <name>Zn(2+)</name>
        <dbReference type="ChEBI" id="CHEBI:29105"/>
    </cofactor>
    <text evidence="10">Binds 1 zinc ion per subunit.</text>
</comment>
<evidence type="ECO:0000256" key="9">
    <source>
        <dbReference type="ARBA" id="ARBA00048350"/>
    </source>
</evidence>
<gene>
    <name evidence="10 13" type="primary">mshC</name>
    <name evidence="13" type="ORF">CPELA_05510</name>
</gene>
<feature type="binding site" evidence="10">
    <location>
        <begin position="100"/>
        <end position="103"/>
    </location>
    <ligand>
        <name>L-cysteinyl-5'-AMP</name>
        <dbReference type="ChEBI" id="CHEBI:144924"/>
    </ligand>
</feature>
<reference evidence="13 14" key="1">
    <citation type="submission" date="2019-01" db="EMBL/GenBank/DDBJ databases">
        <authorList>
            <person name="Ruckert C."/>
            <person name="Busche T."/>
            <person name="Kalinowski J."/>
        </authorList>
    </citation>
    <scope>NUCLEOTIDE SEQUENCE [LARGE SCALE GENOMIC DNA]</scope>
    <source>
        <strain evidence="13 14">136/3</strain>
    </source>
</reference>
<feature type="binding site" evidence="10">
    <location>
        <position position="115"/>
    </location>
    <ligand>
        <name>L-cysteinyl-5'-AMP</name>
        <dbReference type="ChEBI" id="CHEBI:144924"/>
    </ligand>
</feature>
<feature type="binding site" evidence="10">
    <location>
        <begin position="138"/>
        <end position="140"/>
    </location>
    <ligand>
        <name>L-cysteinyl-5'-AMP</name>
        <dbReference type="ChEBI" id="CHEBI:144924"/>
    </ligand>
</feature>
<protein>
    <recommendedName>
        <fullName evidence="10">L-cysteine:1D-myo-inositol 2-amino-2-deoxy-alpha-D-glucopyranoside ligase</fullName>
        <shortName evidence="10">L-Cys:GlcN-Ins ligase</shortName>
        <ecNumber evidence="10">6.3.1.13</ecNumber>
    </recommendedName>
    <alternativeName>
        <fullName evidence="10">Mycothiol ligase</fullName>
        <shortName evidence="10">MSH ligase</shortName>
    </alternativeName>
</protein>
<dbReference type="InterPro" id="IPR014729">
    <property type="entry name" value="Rossmann-like_a/b/a_fold"/>
</dbReference>
<comment type="similarity">
    <text evidence="2 10">Belongs to the class-I aminoacyl-tRNA synthetase family. MshC subfamily.</text>
</comment>
<dbReference type="GO" id="GO:0010125">
    <property type="term" value="P:mycothiol biosynthetic process"/>
    <property type="evidence" value="ECO:0007669"/>
    <property type="project" value="UniProtKB-UniRule"/>
</dbReference>
<dbReference type="GO" id="GO:0008270">
    <property type="term" value="F:zinc ion binding"/>
    <property type="evidence" value="ECO:0007669"/>
    <property type="project" value="UniProtKB-UniRule"/>
</dbReference>
<evidence type="ECO:0000259" key="12">
    <source>
        <dbReference type="Pfam" id="PF01406"/>
    </source>
</evidence>
<dbReference type="GO" id="GO:0005829">
    <property type="term" value="C:cytosol"/>
    <property type="evidence" value="ECO:0007669"/>
    <property type="project" value="TreeGrafter"/>
</dbReference>
<dbReference type="HAMAP" id="MF_01697">
    <property type="entry name" value="MshC"/>
    <property type="match status" value="1"/>
</dbReference>
<evidence type="ECO:0000256" key="11">
    <source>
        <dbReference type="SAM" id="MobiDB-lite"/>
    </source>
</evidence>
<feature type="binding site" evidence="10">
    <location>
        <position position="283"/>
    </location>
    <ligand>
        <name>L-cysteinyl-5'-AMP</name>
        <dbReference type="ChEBI" id="CHEBI:144924"/>
    </ligand>
</feature>
<accession>A0A410W8U0</accession>
<feature type="short sequence motif" description="'KMSKS' region" evidence="10">
    <location>
        <begin position="345"/>
        <end position="349"/>
    </location>
</feature>
<dbReference type="InterPro" id="IPR017812">
    <property type="entry name" value="Mycothiol_ligase_MshC"/>
</dbReference>
<feature type="binding site" evidence="10">
    <location>
        <position position="100"/>
    </location>
    <ligand>
        <name>Zn(2+)</name>
        <dbReference type="ChEBI" id="CHEBI:29105"/>
    </ligand>
</feature>
<evidence type="ECO:0000313" key="13">
    <source>
        <dbReference type="EMBL" id="QAU52373.1"/>
    </source>
</evidence>
<sequence length="484" mass="52652">MGCAWLPATPISTAQYRASDTSRKHPNPKPSPKQRSPRAARVLAITVQPQCNTVVGMHSWPKPEIATLDITIPPLRLYDSADQRIKEVETDQQPVGVYVCGITPYDSTHLGHAATYLSFDLAIRHLLAAGHQVHYVQNITDVDDPLFERAERDGVDWRELGTSQIDLFRSDMEALSVIPPQDYIGAMESVDEVVRMVQQLLDAGAAYITEGEYADIYASIQATDHFGYESNYDRATMETFFAERGGDPERPGKRDPLDALIWRAAREGEPSWDAPFGAGRPGWHVECSAIATNRLGRHFAIQGGGADLKFPHHEFSAAHAEAALGCPRMAGHYAHAGMIALDGVKMSKSLGNLVFVSKLTAAGHDPAAIRLGVFAGHYRADRDWSDSVLEEAEHRLALWRAACVKAESEQAAVALCQQVAQALADDLNTPRALELIDAWARTTLGVDSSEVFDQHNATSVGGSDLSVAGNKVVACVDALLGIKL</sequence>